<evidence type="ECO:0000313" key="5">
    <source>
        <dbReference type="EMBL" id="OQR92007.1"/>
    </source>
</evidence>
<dbReference type="Pfam" id="PF01195">
    <property type="entry name" value="Pept_tRNA_hydro"/>
    <property type="match status" value="1"/>
</dbReference>
<evidence type="ECO:0000256" key="2">
    <source>
        <dbReference type="ARBA" id="ARBA00022801"/>
    </source>
</evidence>
<dbReference type="SUPFAM" id="SSF53178">
    <property type="entry name" value="Peptidyl-tRNA hydrolase-like"/>
    <property type="match status" value="1"/>
</dbReference>
<dbReference type="CDD" id="cd00462">
    <property type="entry name" value="PTH"/>
    <property type="match status" value="1"/>
</dbReference>
<dbReference type="STRING" id="1202772.A0A1V9Z253"/>
<dbReference type="AlphaFoldDB" id="A0A1V9Z253"/>
<gene>
    <name evidence="5" type="ORF">ACHHYP_04146</name>
</gene>
<dbReference type="GO" id="GO:0000049">
    <property type="term" value="F:tRNA binding"/>
    <property type="evidence" value="ECO:0007669"/>
    <property type="project" value="UniProtKB-KW"/>
</dbReference>
<accession>A0A1V9Z253</accession>
<evidence type="ECO:0000256" key="1">
    <source>
        <dbReference type="ARBA" id="ARBA00022555"/>
    </source>
</evidence>
<keyword evidence="3" id="KW-0694">RNA-binding</keyword>
<dbReference type="OrthoDB" id="1711136at2759"/>
<dbReference type="GO" id="GO:0004045">
    <property type="term" value="F:peptidyl-tRNA hydrolase activity"/>
    <property type="evidence" value="ECO:0007669"/>
    <property type="project" value="InterPro"/>
</dbReference>
<organism evidence="5 6">
    <name type="scientific">Achlya hypogyna</name>
    <name type="common">Oomycete</name>
    <name type="synonym">Protoachlya hypogyna</name>
    <dbReference type="NCBI Taxonomy" id="1202772"/>
    <lineage>
        <taxon>Eukaryota</taxon>
        <taxon>Sar</taxon>
        <taxon>Stramenopiles</taxon>
        <taxon>Oomycota</taxon>
        <taxon>Saprolegniomycetes</taxon>
        <taxon>Saprolegniales</taxon>
        <taxon>Achlyaceae</taxon>
        <taxon>Achlya</taxon>
    </lineage>
</organism>
<dbReference type="InterPro" id="IPR036416">
    <property type="entry name" value="Pept_tRNA_hydro_sf"/>
</dbReference>
<keyword evidence="2 5" id="KW-0378">Hydrolase</keyword>
<protein>
    <submittedName>
        <fullName evidence="5">Peptidyl-tRNA hydrolase</fullName>
    </submittedName>
</protein>
<keyword evidence="6" id="KW-1185">Reference proteome</keyword>
<proteinExistence type="predicted"/>
<dbReference type="EMBL" id="JNBR01000485">
    <property type="protein sequence ID" value="OQR92007.1"/>
    <property type="molecule type" value="Genomic_DNA"/>
</dbReference>
<feature type="region of interest" description="Disordered" evidence="4">
    <location>
        <begin position="251"/>
        <end position="286"/>
    </location>
</feature>
<comment type="caution">
    <text evidence="5">The sequence shown here is derived from an EMBL/GenBank/DDBJ whole genome shotgun (WGS) entry which is preliminary data.</text>
</comment>
<dbReference type="Proteomes" id="UP000243579">
    <property type="component" value="Unassembled WGS sequence"/>
</dbReference>
<dbReference type="PANTHER" id="PTHR17224">
    <property type="entry name" value="PEPTIDYL-TRNA HYDROLASE"/>
    <property type="match status" value="1"/>
</dbReference>
<dbReference type="InterPro" id="IPR001328">
    <property type="entry name" value="Pept_tRNA_hydro"/>
</dbReference>
<keyword evidence="1" id="KW-0820">tRNA-binding</keyword>
<sequence>MATREVFPLVRRLVVGLGNPGDKFHNTRHNIGKMALQHFLQSPTWTDVKAVHGESMVRQLSFEATQKQLGNDLIDRMSERRKARTVEEGVPYPLVDVHGLLPSTYMNRSGMSVKSYLNAHSFRLKNNALVLNKHDELLVLTDDITLPFGTCRFKPKGGHGGQNGVRDIIKCIASEKFARLKIGIGCPSWFVDAANKGNPPPGLQLDKYVLGKFQPHEQDDMRALLEYTSALLRVYLHRGLNEATALANSTNMKAYKLPPKKKKGPPPHLQRLPAKKARMEQETNDS</sequence>
<name>A0A1V9Z253_ACHHY</name>
<feature type="compositionally biased region" description="Basic and acidic residues" evidence="4">
    <location>
        <begin position="277"/>
        <end position="286"/>
    </location>
</feature>
<evidence type="ECO:0000256" key="3">
    <source>
        <dbReference type="ARBA" id="ARBA00022884"/>
    </source>
</evidence>
<dbReference type="NCBIfam" id="TIGR00447">
    <property type="entry name" value="pth"/>
    <property type="match status" value="1"/>
</dbReference>
<dbReference type="Gene3D" id="3.40.50.1470">
    <property type="entry name" value="Peptidyl-tRNA hydrolase"/>
    <property type="match status" value="1"/>
</dbReference>
<evidence type="ECO:0000256" key="4">
    <source>
        <dbReference type="SAM" id="MobiDB-lite"/>
    </source>
</evidence>
<reference evidence="5 6" key="1">
    <citation type="journal article" date="2014" name="Genome Biol. Evol.">
        <title>The secreted proteins of Achlya hypogyna and Thraustotheca clavata identify the ancestral oomycete secretome and reveal gene acquisitions by horizontal gene transfer.</title>
        <authorList>
            <person name="Misner I."/>
            <person name="Blouin N."/>
            <person name="Leonard G."/>
            <person name="Richards T.A."/>
            <person name="Lane C.E."/>
        </authorList>
    </citation>
    <scope>NUCLEOTIDE SEQUENCE [LARGE SCALE GENOMIC DNA]</scope>
    <source>
        <strain evidence="5 6">ATCC 48635</strain>
    </source>
</reference>
<evidence type="ECO:0000313" key="6">
    <source>
        <dbReference type="Proteomes" id="UP000243579"/>
    </source>
</evidence>
<dbReference type="PANTHER" id="PTHR17224:SF1">
    <property type="entry name" value="PEPTIDYL-TRNA HYDROLASE"/>
    <property type="match status" value="1"/>
</dbReference>